<dbReference type="Gene3D" id="1.20.120.980">
    <property type="entry name" value="Serine carboxypeptidase S28, SKS domain"/>
    <property type="match status" value="1"/>
</dbReference>
<proteinExistence type="inferred from homology"/>
<dbReference type="Pfam" id="PF05577">
    <property type="entry name" value="Peptidase_S28"/>
    <property type="match status" value="1"/>
</dbReference>
<keyword evidence="5" id="KW-0325">Glycoprotein</keyword>
<dbReference type="EMBL" id="JAKKPZ010000001">
    <property type="protein sequence ID" value="KAI1728184.1"/>
    <property type="molecule type" value="Genomic_DNA"/>
</dbReference>
<keyword evidence="9" id="KW-1185">Reference proteome</keyword>
<comment type="caution">
    <text evidence="8">The sequence shown here is derived from an EMBL/GenBank/DDBJ whole genome shotgun (WGS) entry which is preliminary data.</text>
</comment>
<dbReference type="InterPro" id="IPR008758">
    <property type="entry name" value="Peptidase_S28"/>
</dbReference>
<evidence type="ECO:0000313" key="9">
    <source>
        <dbReference type="Proteomes" id="UP001201812"/>
    </source>
</evidence>
<dbReference type="InterPro" id="IPR042269">
    <property type="entry name" value="Ser_carbopepase_S28_SKS"/>
</dbReference>
<evidence type="ECO:0000256" key="6">
    <source>
        <dbReference type="SAM" id="Phobius"/>
    </source>
</evidence>
<feature type="chain" id="PRO_5042112735" evidence="7">
    <location>
        <begin position="30"/>
        <end position="586"/>
    </location>
</feature>
<dbReference type="SUPFAM" id="SSF53474">
    <property type="entry name" value="alpha/beta-Hydrolases"/>
    <property type="match status" value="2"/>
</dbReference>
<comment type="similarity">
    <text evidence="1">Belongs to the peptidase S28 family.</text>
</comment>
<reference evidence="8" key="1">
    <citation type="submission" date="2022-01" db="EMBL/GenBank/DDBJ databases">
        <title>Genome Sequence Resource for Two Populations of Ditylenchus destructor, the Migratory Endoparasitic Phytonematode.</title>
        <authorList>
            <person name="Zhang H."/>
            <person name="Lin R."/>
            <person name="Xie B."/>
        </authorList>
    </citation>
    <scope>NUCLEOTIDE SEQUENCE</scope>
    <source>
        <strain evidence="8">BazhouSP</strain>
    </source>
</reference>
<keyword evidence="8" id="KW-0121">Carboxypeptidase</keyword>
<evidence type="ECO:0000256" key="3">
    <source>
        <dbReference type="ARBA" id="ARBA00022729"/>
    </source>
</evidence>
<dbReference type="GO" id="GO:0008239">
    <property type="term" value="F:dipeptidyl-peptidase activity"/>
    <property type="evidence" value="ECO:0007669"/>
    <property type="project" value="TreeGrafter"/>
</dbReference>
<keyword evidence="3 7" id="KW-0732">Signal</keyword>
<gene>
    <name evidence="8" type="ORF">DdX_00345</name>
</gene>
<name>A0AAD4NKE1_9BILA</name>
<protein>
    <submittedName>
        <fullName evidence="8">Serine carboxypeptidase s28 domain-containing protein</fullName>
    </submittedName>
</protein>
<feature type="transmembrane region" description="Helical" evidence="6">
    <location>
        <begin position="563"/>
        <end position="584"/>
    </location>
</feature>
<keyword evidence="6" id="KW-0812">Transmembrane</keyword>
<evidence type="ECO:0000256" key="4">
    <source>
        <dbReference type="ARBA" id="ARBA00022801"/>
    </source>
</evidence>
<keyword evidence="2" id="KW-0645">Protease</keyword>
<sequence>MTGFKYSDGWNQRPLSIVLLVIALCFAEAESGDINYAIDYHPNMPVDHFGFSTAEIFPLRYLYNITNYKSGGPILFYPGNDAPITDFAKSVALLWDISKEMNAAVLFAEHRYYSDKRDNIPFGNALIQNVSTMGYLTVAQTLADYAQLIPAVKTKLELQQNTTVVVIGGSYGGVLAALLRLKYPSLFNAAWVSSAPVLYFRGGGIPLNGFDATVSKALEMSGCTKEVFIQSFKHLDQLFKDDKDAINRVFKLEGTNQVNTEADLSDLKAFIREAFETVAQSNYPYPAKFLGPNGLPAWPLDAMCVYFANASENAIAAAQALYNVTKLFYGNGPYCIKPENCPPDENNAFFGTKPLQQCTDLVIQLCASGPKSDANDDDWFWKECEDEASFDAYAKAGYNSRLLRPDIVRDLYGFDYSETTRIIFSDGNLDPWSAGSITAKVLNGDQDFISDSMDRSVYYFWIEGAAHHLDLRQPNTCDQPPVVNARYQIIEILKCWTGVSKAAKCNDPSSLQRELPPRGPKILGNCTSVFNAYPWGQTDEGIDSPPSAPLPQTTPSSSVSNSYVLSFAIIIVNLIGSLFCRIIYER</sequence>
<dbReference type="GO" id="GO:0006508">
    <property type="term" value="P:proteolysis"/>
    <property type="evidence" value="ECO:0007669"/>
    <property type="project" value="UniProtKB-KW"/>
</dbReference>
<feature type="signal peptide" evidence="7">
    <location>
        <begin position="1"/>
        <end position="29"/>
    </location>
</feature>
<evidence type="ECO:0000256" key="2">
    <source>
        <dbReference type="ARBA" id="ARBA00022670"/>
    </source>
</evidence>
<dbReference type="Proteomes" id="UP001201812">
    <property type="component" value="Unassembled WGS sequence"/>
</dbReference>
<dbReference type="Gene3D" id="3.40.50.1820">
    <property type="entry name" value="alpha/beta hydrolase"/>
    <property type="match status" value="1"/>
</dbReference>
<dbReference type="GO" id="GO:0004180">
    <property type="term" value="F:carboxypeptidase activity"/>
    <property type="evidence" value="ECO:0007669"/>
    <property type="project" value="UniProtKB-KW"/>
</dbReference>
<evidence type="ECO:0000256" key="5">
    <source>
        <dbReference type="ARBA" id="ARBA00023180"/>
    </source>
</evidence>
<evidence type="ECO:0000256" key="7">
    <source>
        <dbReference type="SAM" id="SignalP"/>
    </source>
</evidence>
<dbReference type="InterPro" id="IPR029058">
    <property type="entry name" value="AB_hydrolase_fold"/>
</dbReference>
<keyword evidence="4" id="KW-0378">Hydrolase</keyword>
<keyword evidence="6" id="KW-1133">Transmembrane helix</keyword>
<organism evidence="8 9">
    <name type="scientific">Ditylenchus destructor</name>
    <dbReference type="NCBI Taxonomy" id="166010"/>
    <lineage>
        <taxon>Eukaryota</taxon>
        <taxon>Metazoa</taxon>
        <taxon>Ecdysozoa</taxon>
        <taxon>Nematoda</taxon>
        <taxon>Chromadorea</taxon>
        <taxon>Rhabditida</taxon>
        <taxon>Tylenchina</taxon>
        <taxon>Tylenchomorpha</taxon>
        <taxon>Sphaerularioidea</taxon>
        <taxon>Anguinidae</taxon>
        <taxon>Anguininae</taxon>
        <taxon>Ditylenchus</taxon>
    </lineage>
</organism>
<evidence type="ECO:0000313" key="8">
    <source>
        <dbReference type="EMBL" id="KAI1728184.1"/>
    </source>
</evidence>
<dbReference type="PANTHER" id="PTHR11010">
    <property type="entry name" value="PROTEASE S28 PRO-X CARBOXYPEPTIDASE-RELATED"/>
    <property type="match status" value="1"/>
</dbReference>
<dbReference type="GO" id="GO:0070008">
    <property type="term" value="F:serine-type exopeptidase activity"/>
    <property type="evidence" value="ECO:0007669"/>
    <property type="project" value="InterPro"/>
</dbReference>
<keyword evidence="6" id="KW-0472">Membrane</keyword>
<dbReference type="PANTHER" id="PTHR11010:SF104">
    <property type="entry name" value="SERINE PROTEASE PCP-1-RELATED"/>
    <property type="match status" value="1"/>
</dbReference>
<dbReference type="AlphaFoldDB" id="A0AAD4NKE1"/>
<accession>A0AAD4NKE1</accession>
<evidence type="ECO:0000256" key="1">
    <source>
        <dbReference type="ARBA" id="ARBA00011079"/>
    </source>
</evidence>